<evidence type="ECO:0000256" key="4">
    <source>
        <dbReference type="ARBA" id="ARBA00023033"/>
    </source>
</evidence>
<accession>A0A7K0BST6</accession>
<name>A0A7K0BST6_9ACTN</name>
<sequence length="303" mass="32807">MVDHGWPLRFGLFLPPEAGAPLVEIAQEADRYGLDLIGIQDQPYLHDHVDMLAVMGTVLAVTRRVRVFPAVACLPLRPPAALAKTMAGLDVLSGGRVELGLGAGGSPDGIASYGGPRLRTGEAREALAEAVQIIRMLWSGQHGLDHDRGQYRLEGAVPGPVPAHPIGIWLGVSGPRSLEVAGRIADGWVGTTRFVPPHRLAAALRRLDEAALQAERHPAELRRIYQLHGRIDESGSRGFLYGPVEQWVEEMSMLALGYGIDSFLYAGDPDRLGTFALEIVPAVRERVARERAASARGRRPVLQ</sequence>
<keyword evidence="1" id="KW-0285">Flavoprotein</keyword>
<keyword evidence="2" id="KW-0288">FMN</keyword>
<dbReference type="PANTHER" id="PTHR42847:SF4">
    <property type="entry name" value="ALKANESULFONATE MONOOXYGENASE-RELATED"/>
    <property type="match status" value="1"/>
</dbReference>
<dbReference type="RefSeq" id="WP_153532040.1">
    <property type="nucleotide sequence ID" value="NZ_WEGH01000001.1"/>
</dbReference>
<evidence type="ECO:0000256" key="2">
    <source>
        <dbReference type="ARBA" id="ARBA00022643"/>
    </source>
</evidence>
<evidence type="ECO:0000259" key="5">
    <source>
        <dbReference type="Pfam" id="PF00296"/>
    </source>
</evidence>
<dbReference type="InterPro" id="IPR036661">
    <property type="entry name" value="Luciferase-like_sf"/>
</dbReference>
<dbReference type="EC" id="1.1.98.2" evidence="6"/>
<dbReference type="EMBL" id="WEGH01000001">
    <property type="protein sequence ID" value="MQY04253.1"/>
    <property type="molecule type" value="Genomic_DNA"/>
</dbReference>
<keyword evidence="4" id="KW-0503">Monooxygenase</keyword>
<dbReference type="Gene3D" id="3.20.20.30">
    <property type="entry name" value="Luciferase-like domain"/>
    <property type="match status" value="1"/>
</dbReference>
<dbReference type="GO" id="GO:0046306">
    <property type="term" value="P:alkanesulfonate catabolic process"/>
    <property type="evidence" value="ECO:0007669"/>
    <property type="project" value="TreeGrafter"/>
</dbReference>
<keyword evidence="7" id="KW-1185">Reference proteome</keyword>
<gene>
    <name evidence="6" type="primary">fgd_3</name>
    <name evidence="6" type="ORF">ACRB68_23040</name>
</gene>
<dbReference type="GO" id="GO:0008726">
    <property type="term" value="F:alkanesulfonate monooxygenase activity"/>
    <property type="evidence" value="ECO:0007669"/>
    <property type="project" value="TreeGrafter"/>
</dbReference>
<reference evidence="6 7" key="1">
    <citation type="submission" date="2019-10" db="EMBL/GenBank/DDBJ databases">
        <title>Actinomadura rubteroloni sp. nov. and Actinomadura macrotermitis sp. nov., isolated from the gut of fungus growing-termite Macrotermes natalensis.</title>
        <authorList>
            <person name="Benndorf R."/>
            <person name="Martin K."/>
            <person name="Kuefner M."/>
            <person name="De Beer W."/>
            <person name="Kaster A.-K."/>
            <person name="Vollmers J."/>
            <person name="Poulsen M."/>
            <person name="Beemelmanns C."/>
        </authorList>
    </citation>
    <scope>NUCLEOTIDE SEQUENCE [LARGE SCALE GENOMIC DNA]</scope>
    <source>
        <strain evidence="6 7">RB68</strain>
    </source>
</reference>
<dbReference type="InterPro" id="IPR011251">
    <property type="entry name" value="Luciferase-like_dom"/>
</dbReference>
<evidence type="ECO:0000256" key="3">
    <source>
        <dbReference type="ARBA" id="ARBA00023002"/>
    </source>
</evidence>
<dbReference type="GO" id="GO:0052749">
    <property type="term" value="F:glucose-6-phosphate dehydrogenase (coenzyme F420) activity"/>
    <property type="evidence" value="ECO:0007669"/>
    <property type="project" value="UniProtKB-EC"/>
</dbReference>
<feature type="domain" description="Luciferase-like" evidence="5">
    <location>
        <begin position="19"/>
        <end position="228"/>
    </location>
</feature>
<dbReference type="CDD" id="cd01097">
    <property type="entry name" value="Tetrahydromethanopterin_reductase"/>
    <property type="match status" value="1"/>
</dbReference>
<dbReference type="OrthoDB" id="9775082at2"/>
<evidence type="ECO:0000313" key="7">
    <source>
        <dbReference type="Proteomes" id="UP000487268"/>
    </source>
</evidence>
<keyword evidence="3 6" id="KW-0560">Oxidoreductase</keyword>
<organism evidence="6 7">
    <name type="scientific">Actinomadura macrotermitis</name>
    <dbReference type="NCBI Taxonomy" id="2585200"/>
    <lineage>
        <taxon>Bacteria</taxon>
        <taxon>Bacillati</taxon>
        <taxon>Actinomycetota</taxon>
        <taxon>Actinomycetes</taxon>
        <taxon>Streptosporangiales</taxon>
        <taxon>Thermomonosporaceae</taxon>
        <taxon>Actinomadura</taxon>
    </lineage>
</organism>
<dbReference type="Proteomes" id="UP000487268">
    <property type="component" value="Unassembled WGS sequence"/>
</dbReference>
<evidence type="ECO:0000256" key="1">
    <source>
        <dbReference type="ARBA" id="ARBA00022630"/>
    </source>
</evidence>
<evidence type="ECO:0000313" key="6">
    <source>
        <dbReference type="EMBL" id="MQY04253.1"/>
    </source>
</evidence>
<dbReference type="Pfam" id="PF00296">
    <property type="entry name" value="Bac_luciferase"/>
    <property type="match status" value="1"/>
</dbReference>
<dbReference type="PANTHER" id="PTHR42847">
    <property type="entry name" value="ALKANESULFONATE MONOOXYGENASE"/>
    <property type="match status" value="1"/>
</dbReference>
<proteinExistence type="predicted"/>
<dbReference type="InterPro" id="IPR050172">
    <property type="entry name" value="SsuD_RutA_monooxygenase"/>
</dbReference>
<comment type="caution">
    <text evidence="6">The sequence shown here is derived from an EMBL/GenBank/DDBJ whole genome shotgun (WGS) entry which is preliminary data.</text>
</comment>
<dbReference type="AlphaFoldDB" id="A0A7K0BST6"/>
<dbReference type="SUPFAM" id="SSF51679">
    <property type="entry name" value="Bacterial luciferase-like"/>
    <property type="match status" value="1"/>
</dbReference>
<protein>
    <submittedName>
        <fullName evidence="6">F420-dependent glucose-6-phosphate dehydrogenase</fullName>
        <ecNumber evidence="6">1.1.98.2</ecNumber>
    </submittedName>
</protein>